<dbReference type="InterPro" id="IPR010905">
    <property type="entry name" value="Glyco_hydro_88"/>
</dbReference>
<dbReference type="InterPro" id="IPR052043">
    <property type="entry name" value="PolySaccharide_Degr_Enz"/>
</dbReference>
<name>A0A1M6HMH6_9FLAO</name>
<reference evidence="3" key="1">
    <citation type="submission" date="2016-11" db="EMBL/GenBank/DDBJ databases">
        <authorList>
            <person name="Varghese N."/>
            <person name="Submissions S."/>
        </authorList>
    </citation>
    <scope>NUCLEOTIDE SEQUENCE [LARGE SCALE GENOMIC DNA]</scope>
    <source>
        <strain evidence="3">DSM 19858</strain>
    </source>
</reference>
<dbReference type="EMBL" id="FQYU01000003">
    <property type="protein sequence ID" value="SHJ23453.1"/>
    <property type="molecule type" value="Genomic_DNA"/>
</dbReference>
<dbReference type="GO" id="GO:0005975">
    <property type="term" value="P:carbohydrate metabolic process"/>
    <property type="evidence" value="ECO:0007669"/>
    <property type="project" value="InterPro"/>
</dbReference>
<dbReference type="PANTHER" id="PTHR33886">
    <property type="entry name" value="UNSATURATED RHAMNOGALACTURONAN HYDROLASE (EUROFUNG)"/>
    <property type="match status" value="1"/>
</dbReference>
<dbReference type="STRING" id="192903.SAMN04488513_103109"/>
<keyword evidence="1 2" id="KW-0378">Hydrolase</keyword>
<dbReference type="InterPro" id="IPR012341">
    <property type="entry name" value="6hp_glycosidase-like_sf"/>
</dbReference>
<dbReference type="Proteomes" id="UP000184543">
    <property type="component" value="Unassembled WGS sequence"/>
</dbReference>
<dbReference type="PANTHER" id="PTHR33886:SF8">
    <property type="entry name" value="UNSATURATED RHAMNOGALACTURONAN HYDROLASE (EUROFUNG)"/>
    <property type="match status" value="1"/>
</dbReference>
<sequence length="191" mass="22602">MKKVADWQMDHININDSYSNKKPHHPLYWTNAALYAGMAKWAEITEDETFYNWLKGIGVQNNWQLHERKYHAGDHAVDRMYTALYLKYGQEEMPQPTIDQFNYIMLQPAKTQLNWGTPHHQDRSNWCNALFMSPPVWADLYQITGDQKCLDFMFEEYKATAEFLFDKAKIYIIAMNFLRINWTTAPKYSGA</sequence>
<evidence type="ECO:0000256" key="1">
    <source>
        <dbReference type="ARBA" id="ARBA00022801"/>
    </source>
</evidence>
<evidence type="ECO:0000313" key="3">
    <source>
        <dbReference type="Proteomes" id="UP000184543"/>
    </source>
</evidence>
<dbReference type="GO" id="GO:0016787">
    <property type="term" value="F:hydrolase activity"/>
    <property type="evidence" value="ECO:0007669"/>
    <property type="project" value="UniProtKB-KW"/>
</dbReference>
<organism evidence="2 3">
    <name type="scientific">Pseudozobellia thermophila</name>
    <dbReference type="NCBI Taxonomy" id="192903"/>
    <lineage>
        <taxon>Bacteria</taxon>
        <taxon>Pseudomonadati</taxon>
        <taxon>Bacteroidota</taxon>
        <taxon>Flavobacteriia</taxon>
        <taxon>Flavobacteriales</taxon>
        <taxon>Flavobacteriaceae</taxon>
        <taxon>Pseudozobellia</taxon>
    </lineage>
</organism>
<accession>A0A1M6HMH6</accession>
<dbReference type="Pfam" id="PF07470">
    <property type="entry name" value="Glyco_hydro_88"/>
    <property type="match status" value="1"/>
</dbReference>
<proteinExistence type="predicted"/>
<dbReference type="SUPFAM" id="SSF48208">
    <property type="entry name" value="Six-hairpin glycosidases"/>
    <property type="match status" value="1"/>
</dbReference>
<dbReference type="Gene3D" id="1.50.10.10">
    <property type="match status" value="1"/>
</dbReference>
<dbReference type="InterPro" id="IPR008928">
    <property type="entry name" value="6-hairpin_glycosidase_sf"/>
</dbReference>
<protein>
    <submittedName>
        <fullName evidence="2">Glycosyl Hydrolase Family 88</fullName>
    </submittedName>
</protein>
<dbReference type="AlphaFoldDB" id="A0A1M6HMH6"/>
<evidence type="ECO:0000313" key="2">
    <source>
        <dbReference type="EMBL" id="SHJ23453.1"/>
    </source>
</evidence>
<gene>
    <name evidence="2" type="ORF">SAMN04488513_103109</name>
</gene>
<keyword evidence="3" id="KW-1185">Reference proteome</keyword>